<feature type="chain" id="PRO_5034431932" description="FAD-binding PCMH-type domain-containing protein" evidence="3">
    <location>
        <begin position="24"/>
        <end position="556"/>
    </location>
</feature>
<dbReference type="InterPro" id="IPR016166">
    <property type="entry name" value="FAD-bd_PCMH"/>
</dbReference>
<evidence type="ECO:0000256" key="3">
    <source>
        <dbReference type="SAM" id="SignalP"/>
    </source>
</evidence>
<dbReference type="SUPFAM" id="SSF56176">
    <property type="entry name" value="FAD-binding/transporter-associated domain-like"/>
    <property type="match status" value="1"/>
</dbReference>
<evidence type="ECO:0000256" key="1">
    <source>
        <dbReference type="ARBA" id="ARBA00005466"/>
    </source>
</evidence>
<organism evidence="5 6">
    <name type="scientific">Rhizoctonia solani</name>
    <dbReference type="NCBI Taxonomy" id="456999"/>
    <lineage>
        <taxon>Eukaryota</taxon>
        <taxon>Fungi</taxon>
        <taxon>Dikarya</taxon>
        <taxon>Basidiomycota</taxon>
        <taxon>Agaricomycotina</taxon>
        <taxon>Agaricomycetes</taxon>
        <taxon>Cantharellales</taxon>
        <taxon>Ceratobasidiaceae</taxon>
        <taxon>Rhizoctonia</taxon>
    </lineage>
</organism>
<feature type="domain" description="FAD-binding PCMH-type" evidence="4">
    <location>
        <begin position="113"/>
        <end position="297"/>
    </location>
</feature>
<dbReference type="Pfam" id="PF01565">
    <property type="entry name" value="FAD_binding_4"/>
    <property type="match status" value="1"/>
</dbReference>
<dbReference type="GO" id="GO:0016491">
    <property type="term" value="F:oxidoreductase activity"/>
    <property type="evidence" value="ECO:0007669"/>
    <property type="project" value="UniProtKB-KW"/>
</dbReference>
<feature type="signal peptide" evidence="3">
    <location>
        <begin position="1"/>
        <end position="23"/>
    </location>
</feature>
<proteinExistence type="inferred from homology"/>
<dbReference type="AlphaFoldDB" id="A0A8H3CKH5"/>
<dbReference type="PANTHER" id="PTHR13878">
    <property type="entry name" value="GULONOLACTONE OXIDASE"/>
    <property type="match status" value="1"/>
</dbReference>
<protein>
    <recommendedName>
        <fullName evidence="4">FAD-binding PCMH-type domain-containing protein</fullName>
    </recommendedName>
</protein>
<dbReference type="GO" id="GO:0071949">
    <property type="term" value="F:FAD binding"/>
    <property type="evidence" value="ECO:0007669"/>
    <property type="project" value="InterPro"/>
</dbReference>
<dbReference type="PANTHER" id="PTHR13878:SF91">
    <property type="entry name" value="FAD BINDING DOMAIN PROTEIN (AFU_ORTHOLOGUE AFUA_6G12070)-RELATED"/>
    <property type="match status" value="1"/>
</dbReference>
<comment type="caution">
    <text evidence="5">The sequence shown here is derived from an EMBL/GenBank/DDBJ whole genome shotgun (WGS) entry which is preliminary data.</text>
</comment>
<keyword evidence="2" id="KW-0560">Oxidoreductase</keyword>
<accession>A0A8H3CKH5</accession>
<dbReference type="EMBL" id="CAJMWY010002429">
    <property type="protein sequence ID" value="CAE6488987.1"/>
    <property type="molecule type" value="Genomic_DNA"/>
</dbReference>
<dbReference type="Gene3D" id="3.30.465.10">
    <property type="match status" value="2"/>
</dbReference>
<dbReference type="Proteomes" id="UP000663861">
    <property type="component" value="Unassembled WGS sequence"/>
</dbReference>
<dbReference type="InterPro" id="IPR012951">
    <property type="entry name" value="BBE"/>
</dbReference>
<sequence length="556" mass="61069">MIRTQNLGLILLVTRILLPGVLAAKHCTASDSCWPPFHVWSSFNSSIDGRLVAPHPSAWVCHDPNYDDTACNHVKANWNDSFWRANQAGAMQNSVWDSPDCRPDTPRSVPCDQAFVPVYAVDVRSDEHVTKAVKFAGKYNLKLVVKNTGHDFLGRSSGEGSFSIWTRNLKGINFTDSFMGTGCAEMAAAESAVTIGAAEQWVDVYAAANNHNVTVVGEAYPTVGAAGGWIHGGGHSPLSVLYGLGVDNALQFRIVKPDGSIVTANKCQNQDLFWALRGGGGSTWGVTLDVTYKTHNPVHISVISMSIDPGSLDKLSKFSESLFLALPNITDQGLRGYGAWEPPHIFSMLWIHPNSSSLHSTNTTLRVIYDWVEANSGTQIQLKASTHSNFYEMYTNYTLQAEARSSFWIGSRLVSRDAFAANSQKLARYITGKGRTFWASFNLVGGGAVSEIDPESTGLNPQWRKDALMSWEFSGSWSLNASDEEIQQLKTNTTQIVQEFGKIAGLADAAYFNEADPFEPQWKNSFFGDHYDRLLEIKQQVDPKGLFTCNRCVASA</sequence>
<reference evidence="5" key="1">
    <citation type="submission" date="2021-01" db="EMBL/GenBank/DDBJ databases">
        <authorList>
            <person name="Kaushik A."/>
        </authorList>
    </citation>
    <scope>NUCLEOTIDE SEQUENCE</scope>
    <source>
        <strain evidence="5">AG4-RS23</strain>
    </source>
</reference>
<dbReference type="Pfam" id="PF08031">
    <property type="entry name" value="BBE"/>
    <property type="match status" value="1"/>
</dbReference>
<dbReference type="InterPro" id="IPR050432">
    <property type="entry name" value="FAD-linked_Oxidoreductases_BP"/>
</dbReference>
<dbReference type="PROSITE" id="PS51387">
    <property type="entry name" value="FAD_PCMH"/>
    <property type="match status" value="1"/>
</dbReference>
<evidence type="ECO:0000259" key="4">
    <source>
        <dbReference type="PROSITE" id="PS51387"/>
    </source>
</evidence>
<evidence type="ECO:0000256" key="2">
    <source>
        <dbReference type="ARBA" id="ARBA00023002"/>
    </source>
</evidence>
<dbReference type="InterPro" id="IPR006094">
    <property type="entry name" value="Oxid_FAD_bind_N"/>
</dbReference>
<dbReference type="InterPro" id="IPR016169">
    <property type="entry name" value="FAD-bd_PCMH_sub2"/>
</dbReference>
<gene>
    <name evidence="5" type="ORF">RDB_LOCUS109022</name>
</gene>
<evidence type="ECO:0000313" key="6">
    <source>
        <dbReference type="Proteomes" id="UP000663861"/>
    </source>
</evidence>
<dbReference type="InterPro" id="IPR036318">
    <property type="entry name" value="FAD-bd_PCMH-like_sf"/>
</dbReference>
<dbReference type="OrthoDB" id="3156641at2759"/>
<name>A0A8H3CKH5_9AGAM</name>
<evidence type="ECO:0000313" key="5">
    <source>
        <dbReference type="EMBL" id="CAE6488987.1"/>
    </source>
</evidence>
<keyword evidence="3" id="KW-0732">Signal</keyword>
<comment type="similarity">
    <text evidence="1">Belongs to the oxygen-dependent FAD-linked oxidoreductase family.</text>
</comment>